<accession>A0A2X1BN75</accession>
<reference evidence="1 2" key="1">
    <citation type="submission" date="2018-06" db="EMBL/GenBank/DDBJ databases">
        <authorList>
            <consortium name="Pathogen Informatics"/>
            <person name="Doyle S."/>
        </authorList>
    </citation>
    <scope>NUCLEOTIDE SEQUENCE [LARGE SCALE GENOMIC DNA]</scope>
    <source>
        <strain evidence="1 2">NCTC11166</strain>
    </source>
</reference>
<organism evidence="1 2">
    <name type="scientific">Brevundimonas vesicularis</name>
    <name type="common">Pseudomonas vesicularis</name>
    <dbReference type="NCBI Taxonomy" id="41276"/>
    <lineage>
        <taxon>Bacteria</taxon>
        <taxon>Pseudomonadati</taxon>
        <taxon>Pseudomonadota</taxon>
        <taxon>Alphaproteobacteria</taxon>
        <taxon>Caulobacterales</taxon>
        <taxon>Caulobacteraceae</taxon>
        <taxon>Brevundimonas</taxon>
    </lineage>
</organism>
<evidence type="ECO:0000313" key="2">
    <source>
        <dbReference type="Proteomes" id="UP000251186"/>
    </source>
</evidence>
<proteinExistence type="predicted"/>
<dbReference type="AlphaFoldDB" id="A0A2X1BN75"/>
<name>A0A2X1BN75_BREVE</name>
<evidence type="ECO:0000313" key="1">
    <source>
        <dbReference type="EMBL" id="SPU57669.1"/>
    </source>
</evidence>
<gene>
    <name evidence="1" type="ORF">NCTC11166_03378</name>
</gene>
<dbReference type="Proteomes" id="UP000251186">
    <property type="component" value="Unassembled WGS sequence"/>
</dbReference>
<protein>
    <submittedName>
        <fullName evidence="1">Uncharacterized protein</fullName>
    </submittedName>
</protein>
<sequence length="76" mass="8372">MSADGTVATHSGKNLVLQAFYGAAVRIFRQFIKHVCENGGVIGFFQKFRHAINQQFSAFNPPLVAERAEPLGMFGE</sequence>
<dbReference type="EMBL" id="UAQP01000022">
    <property type="protein sequence ID" value="SPU57669.1"/>
    <property type="molecule type" value="Genomic_DNA"/>
</dbReference>